<dbReference type="AlphaFoldDB" id="A0AA49K3B3"/>
<dbReference type="GO" id="GO:0071555">
    <property type="term" value="P:cell wall organization"/>
    <property type="evidence" value="ECO:0007669"/>
    <property type="project" value="UniProtKB-KW"/>
</dbReference>
<evidence type="ECO:0000256" key="2">
    <source>
        <dbReference type="ARBA" id="ARBA00022598"/>
    </source>
</evidence>
<dbReference type="GO" id="GO:0005524">
    <property type="term" value="F:ATP binding"/>
    <property type="evidence" value="ECO:0007669"/>
    <property type="project" value="UniProtKB-UniRule"/>
</dbReference>
<dbReference type="PROSITE" id="PS50975">
    <property type="entry name" value="ATP_GRASP"/>
    <property type="match status" value="1"/>
</dbReference>
<sequence length="337" mass="38384">MRKLRILVLTHPDLAPPDVLSSLTPKEAFEIKTEIDVISTLRRLGHDVHVLGVQWELRPIREAVDVLKPDIVFNLLEEFHGETTNDHNVVGFLELMKVPYTGCNPRGLMLSRGKALSKKLLHYHRIRTPDFAVFPIGRKVRRPRHLAFPLIVKSLIEHSSTGISQASIVDSDEKLAERVRFIHERVGTDAIAEQFIDGRELYVSVLGNDRLRAFTPWELVAEKGDPSEPLIATAKAKHDLDYQTKKGIVIRAAQELHPGVEERLLHDSKRIYRILELTGYARIDFRLDAEDRPYFLEANPNPDIAEHEEFASAANFDGVAYPKLLERIIRLGLRDAE</sequence>
<dbReference type="GO" id="GO:0046872">
    <property type="term" value="F:metal ion binding"/>
    <property type="evidence" value="ECO:0007669"/>
    <property type="project" value="InterPro"/>
</dbReference>
<accession>A0AA49K3B3</accession>
<keyword evidence="2" id="KW-0436">Ligase</keyword>
<keyword evidence="3" id="KW-0961">Cell wall biogenesis/degradation</keyword>
<dbReference type="RefSeq" id="WP_367886450.1">
    <property type="nucleotide sequence ID" value="NZ_CP130612.1"/>
</dbReference>
<name>A0AA49K3B3_9BACT</name>
<dbReference type="PANTHER" id="PTHR23132:SF26">
    <property type="entry name" value="BLR7451 PROTEIN"/>
    <property type="match status" value="1"/>
</dbReference>
<evidence type="ECO:0000313" key="8">
    <source>
        <dbReference type="Proteomes" id="UP001229955"/>
    </source>
</evidence>
<reference evidence="7" key="1">
    <citation type="submission" date="2023-07" db="EMBL/GenBank/DDBJ databases">
        <authorList>
            <person name="Haufschild T."/>
            <person name="Kallscheuer N."/>
            <person name="Hammer J."/>
            <person name="Kohn T."/>
            <person name="Kabuu M."/>
            <person name="Jogler M."/>
            <person name="Wohfarth N."/>
            <person name="Heuer A."/>
            <person name="Rohde M."/>
            <person name="van Teeseling M.C.F."/>
            <person name="Jogler C."/>
        </authorList>
    </citation>
    <scope>NUCLEOTIDE SEQUENCE</scope>
    <source>
        <strain evidence="6">Strain 138</strain>
        <strain evidence="7">Strain 318</strain>
    </source>
</reference>
<dbReference type="InterPro" id="IPR013815">
    <property type="entry name" value="ATP_grasp_subdomain_1"/>
</dbReference>
<accession>A0AA49JX08</accession>
<evidence type="ECO:0000256" key="4">
    <source>
        <dbReference type="PROSITE-ProRule" id="PRU00409"/>
    </source>
</evidence>
<dbReference type="InterPro" id="IPR011761">
    <property type="entry name" value="ATP-grasp"/>
</dbReference>
<dbReference type="Pfam" id="PF07478">
    <property type="entry name" value="Dala_Dala_lig_C"/>
    <property type="match status" value="1"/>
</dbReference>
<gene>
    <name evidence="6" type="ORF">Strain138_002936</name>
    <name evidence="7" type="ORF">Strain318_002934</name>
</gene>
<dbReference type="SUPFAM" id="SSF56059">
    <property type="entry name" value="Glutathione synthetase ATP-binding domain-like"/>
    <property type="match status" value="1"/>
</dbReference>
<dbReference type="InterPro" id="IPR011095">
    <property type="entry name" value="Dala_Dala_lig_C"/>
</dbReference>
<evidence type="ECO:0000313" key="7">
    <source>
        <dbReference type="EMBL" id="WKW16518.1"/>
    </source>
</evidence>
<dbReference type="KEGG" id="pspc:Strain318_002934"/>
<dbReference type="SUPFAM" id="SSF52440">
    <property type="entry name" value="PreATP-grasp domain"/>
    <property type="match status" value="1"/>
</dbReference>
<protein>
    <recommendedName>
        <fullName evidence="5">ATP-grasp domain-containing protein</fullName>
    </recommendedName>
</protein>
<keyword evidence="8" id="KW-1185">Reference proteome</keyword>
<evidence type="ECO:0000313" key="6">
    <source>
        <dbReference type="EMBL" id="WKW13612.1"/>
    </source>
</evidence>
<dbReference type="InterPro" id="IPR016185">
    <property type="entry name" value="PreATP-grasp_dom_sf"/>
</dbReference>
<keyword evidence="4" id="KW-0067">ATP-binding</keyword>
<dbReference type="Proteomes" id="UP001229955">
    <property type="component" value="Chromosome"/>
</dbReference>
<dbReference type="Gene3D" id="3.30.470.20">
    <property type="entry name" value="ATP-grasp fold, B domain"/>
    <property type="match status" value="1"/>
</dbReference>
<dbReference type="Gene3D" id="3.30.1490.20">
    <property type="entry name" value="ATP-grasp fold, A domain"/>
    <property type="match status" value="1"/>
</dbReference>
<comment type="similarity">
    <text evidence="1">Belongs to the D-alanine--D-alanine ligase family.</text>
</comment>
<keyword evidence="4" id="KW-0547">Nucleotide-binding</keyword>
<dbReference type="EMBL" id="CP130612">
    <property type="protein sequence ID" value="WKW13612.1"/>
    <property type="molecule type" value="Genomic_DNA"/>
</dbReference>
<evidence type="ECO:0000259" key="5">
    <source>
        <dbReference type="PROSITE" id="PS50975"/>
    </source>
</evidence>
<evidence type="ECO:0000256" key="3">
    <source>
        <dbReference type="ARBA" id="ARBA00023316"/>
    </source>
</evidence>
<proteinExistence type="inferred from homology"/>
<dbReference type="EMBL" id="CP130613">
    <property type="protein sequence ID" value="WKW16518.1"/>
    <property type="molecule type" value="Genomic_DNA"/>
</dbReference>
<organism evidence="7 8">
    <name type="scientific">Pseudogemmatithrix spongiicola</name>
    <dbReference type="NCBI Taxonomy" id="3062599"/>
    <lineage>
        <taxon>Bacteria</taxon>
        <taxon>Pseudomonadati</taxon>
        <taxon>Gemmatimonadota</taxon>
        <taxon>Gemmatimonadia</taxon>
        <taxon>Gemmatimonadales</taxon>
        <taxon>Gemmatimonadaceae</taxon>
        <taxon>Pseudogemmatithrix</taxon>
    </lineage>
</organism>
<feature type="domain" description="ATP-grasp" evidence="5">
    <location>
        <begin position="118"/>
        <end position="330"/>
    </location>
</feature>
<dbReference type="PANTHER" id="PTHR23132">
    <property type="entry name" value="D-ALANINE--D-ALANINE LIGASE"/>
    <property type="match status" value="1"/>
</dbReference>
<dbReference type="GO" id="GO:0008716">
    <property type="term" value="F:D-alanine-D-alanine ligase activity"/>
    <property type="evidence" value="ECO:0007669"/>
    <property type="project" value="InterPro"/>
</dbReference>
<evidence type="ECO:0000256" key="1">
    <source>
        <dbReference type="ARBA" id="ARBA00010871"/>
    </source>
</evidence>